<keyword evidence="2" id="KW-1185">Reference proteome</keyword>
<proteinExistence type="predicted"/>
<organism evidence="1 2">
    <name type="scientific">Marinomonas algarum</name>
    <dbReference type="NCBI Taxonomy" id="2883105"/>
    <lineage>
        <taxon>Bacteria</taxon>
        <taxon>Pseudomonadati</taxon>
        <taxon>Pseudomonadota</taxon>
        <taxon>Gammaproteobacteria</taxon>
        <taxon>Oceanospirillales</taxon>
        <taxon>Oceanospirillaceae</taxon>
        <taxon>Marinomonas</taxon>
    </lineage>
</organism>
<name>A0A9X1LFW2_9GAMM</name>
<dbReference type="PANTHER" id="PTHR36455:SF1">
    <property type="entry name" value="BLR8292 PROTEIN"/>
    <property type="match status" value="1"/>
</dbReference>
<dbReference type="InterPro" id="IPR008878">
    <property type="entry name" value="Transposase_IS66_Orf2"/>
</dbReference>
<comment type="caution">
    <text evidence="1">The sequence shown here is derived from an EMBL/GenBank/DDBJ whole genome shotgun (WGS) entry which is preliminary data.</text>
</comment>
<dbReference type="AlphaFoldDB" id="A0A9X1LFW2"/>
<reference evidence="1" key="1">
    <citation type="submission" date="2021-10" db="EMBL/GenBank/DDBJ databases">
        <title>Marinomonas pontica sp. nov., isolated from the Black Sea.</title>
        <authorList>
            <person name="Zhao L.-H."/>
            <person name="Xue J.-H."/>
        </authorList>
    </citation>
    <scope>NUCLEOTIDE SEQUENCE</scope>
    <source>
        <strain evidence="1">E8</strain>
    </source>
</reference>
<accession>A0A9X1LFW2</accession>
<protein>
    <submittedName>
        <fullName evidence="1">IS66 family insertion sequence element accessory protein TnpB</fullName>
    </submittedName>
</protein>
<dbReference type="NCBIfam" id="NF033819">
    <property type="entry name" value="IS66_TnpB"/>
    <property type="match status" value="1"/>
</dbReference>
<dbReference type="Pfam" id="PF05717">
    <property type="entry name" value="TnpB_IS66"/>
    <property type="match status" value="1"/>
</dbReference>
<evidence type="ECO:0000313" key="2">
    <source>
        <dbReference type="Proteomes" id="UP001139095"/>
    </source>
</evidence>
<evidence type="ECO:0000313" key="1">
    <source>
        <dbReference type="EMBL" id="MCB5163204.1"/>
    </source>
</evidence>
<dbReference type="EMBL" id="JAJATW010000055">
    <property type="protein sequence ID" value="MCB5163204.1"/>
    <property type="molecule type" value="Genomic_DNA"/>
</dbReference>
<dbReference type="Proteomes" id="UP001139095">
    <property type="component" value="Unassembled WGS sequence"/>
</dbReference>
<dbReference type="PANTHER" id="PTHR36455">
    <property type="match status" value="1"/>
</dbReference>
<gene>
    <name evidence="1" type="primary">tnpB</name>
    <name evidence="1" type="ORF">LG368_15200</name>
</gene>
<dbReference type="RefSeq" id="WP_211537719.1">
    <property type="nucleotide sequence ID" value="NZ_JAJATW010000055.1"/>
</dbReference>
<sequence length="118" mass="14069">MIQWPSHVPIYLHRDPVDFRKAINGLAVIVSDVMALAPCEPALFVFCNKPRTQLKVLYWDHTGFALWQKRLEKERFKWPRKQECSTMTISHEQWNWLLRGVDMSRITPHEPLYYTEVS</sequence>